<evidence type="ECO:0000313" key="4">
    <source>
        <dbReference type="EMBL" id="EYC38789.1"/>
    </source>
</evidence>
<evidence type="ECO:0000256" key="1">
    <source>
        <dbReference type="ARBA" id="ARBA00023157"/>
    </source>
</evidence>
<name>A0A016WG22_9BILA</name>
<feature type="chain" id="PRO_5001494622" description="Peptidase S1 domain-containing protein" evidence="2">
    <location>
        <begin position="20"/>
        <end position="320"/>
    </location>
</feature>
<keyword evidence="2" id="KW-0732">Signal</keyword>
<proteinExistence type="predicted"/>
<dbReference type="GO" id="GO:0004252">
    <property type="term" value="F:serine-type endopeptidase activity"/>
    <property type="evidence" value="ECO:0007669"/>
    <property type="project" value="InterPro"/>
</dbReference>
<evidence type="ECO:0000313" key="5">
    <source>
        <dbReference type="Proteomes" id="UP000024635"/>
    </source>
</evidence>
<dbReference type="InterPro" id="IPR009003">
    <property type="entry name" value="Peptidase_S1_PA"/>
</dbReference>
<evidence type="ECO:0000256" key="2">
    <source>
        <dbReference type="SAM" id="SignalP"/>
    </source>
</evidence>
<evidence type="ECO:0000259" key="3">
    <source>
        <dbReference type="PROSITE" id="PS50240"/>
    </source>
</evidence>
<dbReference type="PROSITE" id="PS00134">
    <property type="entry name" value="TRYPSIN_HIS"/>
    <property type="match status" value="1"/>
</dbReference>
<dbReference type="InterPro" id="IPR018114">
    <property type="entry name" value="TRYPSIN_HIS"/>
</dbReference>
<dbReference type="PANTHER" id="PTHR24253:SF153">
    <property type="entry name" value="SERINE PROTEASE HEPSIN"/>
    <property type="match status" value="1"/>
</dbReference>
<dbReference type="PANTHER" id="PTHR24253">
    <property type="entry name" value="TRANSMEMBRANE PROTEASE SERINE"/>
    <property type="match status" value="1"/>
</dbReference>
<dbReference type="EMBL" id="JARK01000295">
    <property type="protein sequence ID" value="EYC38789.1"/>
    <property type="molecule type" value="Genomic_DNA"/>
</dbReference>
<dbReference type="InterPro" id="IPR001254">
    <property type="entry name" value="Trypsin_dom"/>
</dbReference>
<dbReference type="Pfam" id="PF00089">
    <property type="entry name" value="Trypsin"/>
    <property type="match status" value="1"/>
</dbReference>
<dbReference type="STRING" id="53326.A0A016WG22"/>
<protein>
    <recommendedName>
        <fullName evidence="3">Peptidase S1 domain-containing protein</fullName>
    </recommendedName>
</protein>
<dbReference type="AlphaFoldDB" id="A0A016WG22"/>
<dbReference type="Proteomes" id="UP000024635">
    <property type="component" value="Unassembled WGS sequence"/>
</dbReference>
<keyword evidence="5" id="KW-1185">Reference proteome</keyword>
<sequence>MIPLWPLLLPVALSGKISPWENQWLKTAESASPNHYPFIATLHYKTVLGINQAMPGSEPYCTGVQISSHHILTAAHCFFDDDGVARYCNSMGPLEPQYWIDSTSIVLGSRCTSLMCWPHQPFYTPVKITLHPFYDICSDKAANDLALIEVAGPISTAHGKPICLPEEWEQVPKTTQLFLAGYGKEDESVPSTLQLTPYPYHEETGVLIKAPVESTPARWGDSGGPLFHVQNNEKNVLMGILSGEQTISARLSALGSILRVFSAKYAVFNDVRKHLNWICNETAGFKSMQNPKSIKKIRDEKGSTIDFFATPDPHHSTNLV</sequence>
<comment type="caution">
    <text evidence="4">The sequence shown here is derived from an EMBL/GenBank/DDBJ whole genome shotgun (WGS) entry which is preliminary data.</text>
</comment>
<dbReference type="PRINTS" id="PR00722">
    <property type="entry name" value="CHYMOTRYPSIN"/>
</dbReference>
<dbReference type="GO" id="GO:0006508">
    <property type="term" value="P:proteolysis"/>
    <property type="evidence" value="ECO:0007669"/>
    <property type="project" value="InterPro"/>
</dbReference>
<reference evidence="5" key="1">
    <citation type="journal article" date="2015" name="Nat. Genet.">
        <title>The genome and transcriptome of the zoonotic hookworm Ancylostoma ceylanicum identify infection-specific gene families.</title>
        <authorList>
            <person name="Schwarz E.M."/>
            <person name="Hu Y."/>
            <person name="Antoshechkin I."/>
            <person name="Miller M.M."/>
            <person name="Sternberg P.W."/>
            <person name="Aroian R.V."/>
        </authorList>
    </citation>
    <scope>NUCLEOTIDE SEQUENCE</scope>
    <source>
        <strain evidence="5">HY135</strain>
    </source>
</reference>
<dbReference type="PROSITE" id="PS50240">
    <property type="entry name" value="TRYPSIN_DOM"/>
    <property type="match status" value="1"/>
</dbReference>
<dbReference type="OrthoDB" id="5877327at2759"/>
<organism evidence="4 5">
    <name type="scientific">Ancylostoma ceylanicum</name>
    <dbReference type="NCBI Taxonomy" id="53326"/>
    <lineage>
        <taxon>Eukaryota</taxon>
        <taxon>Metazoa</taxon>
        <taxon>Ecdysozoa</taxon>
        <taxon>Nematoda</taxon>
        <taxon>Chromadorea</taxon>
        <taxon>Rhabditida</taxon>
        <taxon>Rhabditina</taxon>
        <taxon>Rhabditomorpha</taxon>
        <taxon>Strongyloidea</taxon>
        <taxon>Ancylostomatidae</taxon>
        <taxon>Ancylostomatinae</taxon>
        <taxon>Ancylostoma</taxon>
    </lineage>
</organism>
<accession>A0A016WG22</accession>
<dbReference type="SUPFAM" id="SSF50494">
    <property type="entry name" value="Trypsin-like serine proteases"/>
    <property type="match status" value="1"/>
</dbReference>
<keyword evidence="1" id="KW-1015">Disulfide bond</keyword>
<gene>
    <name evidence="4" type="primary">Acey_s0695.g1601</name>
    <name evidence="4" type="ORF">Y032_0695g1601</name>
</gene>
<dbReference type="Gene3D" id="2.40.10.10">
    <property type="entry name" value="Trypsin-like serine proteases"/>
    <property type="match status" value="1"/>
</dbReference>
<dbReference type="SMART" id="SM00020">
    <property type="entry name" value="Tryp_SPc"/>
    <property type="match status" value="1"/>
</dbReference>
<feature type="domain" description="Peptidase S1" evidence="3">
    <location>
        <begin position="12"/>
        <end position="283"/>
    </location>
</feature>
<dbReference type="InterPro" id="IPR001314">
    <property type="entry name" value="Peptidase_S1A"/>
</dbReference>
<dbReference type="InterPro" id="IPR043504">
    <property type="entry name" value="Peptidase_S1_PA_chymotrypsin"/>
</dbReference>
<feature type="signal peptide" evidence="2">
    <location>
        <begin position="1"/>
        <end position="19"/>
    </location>
</feature>